<gene>
    <name evidence="2" type="ORF">GLOIN_2v1777439</name>
</gene>
<sequence length="725" mass="86087">MSTFLKTAINPPYHEQFSYCLYHDKKGKETETLQLIVGRSTVQIWRQINDDSKNKDEHPNKGEAFLEYIWSNHIPVKQEEKQTRLRIEKFVYRPNDGSNSKIKDFYLKEEIDEIERKLKEIDNSNISEMEKEKRKQNLSEKLKRREKVIQGKDIEKFQTVRHACKALVHIRKRYKSKSDAGNYKTCMIPSNKLWPGKMFLKDDDLDFDKREDELPENNMELAIYYCRGRELKDTIIVAYLLEYYSRNPTNCVGWMCTVSKAILLLFKYNYDDFVRKLLDQGHLLGQNPDENILIESYNSDTKFRALTPIVKLKSDESVKLKWYNDNWIWNNFNDLKNKLKEYRNFEKSPLALRVVPFPGFTINSIKKQKKKHTFSEILNRFFSILIPQWRQIKQNETNKLSPFSRMVLYENNDDMTIQQLKQLSTFVGGKQNFSLKQFRYHGFKKYFGDILNIFDITSIIFPVSIMTIMLYDFHLSDGFGRIIEENDSKLVEEISFSIFLIWIKFINFISPFKFRFILLRDPKNTEKMKIRESTHSGVAKDPSTNWTLYYINLKPDFDPKSSDDNPFSTYYTAIEATYFWMSGNWVQKDKFDNWAVGAFTLIASIFLVIILQNILIAFMNGVYVTAGTKDFEETSNIMMSNIFRERNYDNHSLLTYNNNIKKIIENYINLGNDINHDLKDLIERVKDKNSIEEIIKIGNTKNDVKFNIEKLHYMLEKLKLKKQFL</sequence>
<reference evidence="2 3" key="2">
    <citation type="journal article" date="2018" name="New Phytol.">
        <title>High intraspecific genome diversity in the model arbuscular mycorrhizal symbiont Rhizophagus irregularis.</title>
        <authorList>
            <person name="Chen E.C.H."/>
            <person name="Morin E."/>
            <person name="Beaudet D."/>
            <person name="Noel J."/>
            <person name="Yildirir G."/>
            <person name="Ndikumana S."/>
            <person name="Charron P."/>
            <person name="St-Onge C."/>
            <person name="Giorgi J."/>
            <person name="Kruger M."/>
            <person name="Marton T."/>
            <person name="Ropars J."/>
            <person name="Grigoriev I.V."/>
            <person name="Hainaut M."/>
            <person name="Henrissat B."/>
            <person name="Roux C."/>
            <person name="Martin F."/>
            <person name="Corradi N."/>
        </authorList>
    </citation>
    <scope>NUCLEOTIDE SEQUENCE [LARGE SCALE GENOMIC DNA]</scope>
    <source>
        <strain evidence="2 3">DAOM 197198</strain>
    </source>
</reference>
<evidence type="ECO:0000313" key="3">
    <source>
        <dbReference type="Proteomes" id="UP000018888"/>
    </source>
</evidence>
<comment type="caution">
    <text evidence="2">The sequence shown here is derived from an EMBL/GenBank/DDBJ whole genome shotgun (WGS) entry which is preliminary data.</text>
</comment>
<dbReference type="EMBL" id="AUPC02000140">
    <property type="protein sequence ID" value="POG69200.1"/>
    <property type="molecule type" value="Genomic_DNA"/>
</dbReference>
<feature type="transmembrane region" description="Helical" evidence="1">
    <location>
        <begin position="446"/>
        <end position="471"/>
    </location>
</feature>
<dbReference type="Proteomes" id="UP000018888">
    <property type="component" value="Unassembled WGS sequence"/>
</dbReference>
<keyword evidence="1" id="KW-0812">Transmembrane</keyword>
<protein>
    <recommendedName>
        <fullName evidence="4">Ion transport domain-containing protein</fullName>
    </recommendedName>
</protein>
<keyword evidence="1" id="KW-0472">Membrane</keyword>
<organism evidence="2 3">
    <name type="scientific">Rhizophagus irregularis (strain DAOM 181602 / DAOM 197198 / MUCL 43194)</name>
    <name type="common">Arbuscular mycorrhizal fungus</name>
    <name type="synonym">Glomus intraradices</name>
    <dbReference type="NCBI Taxonomy" id="747089"/>
    <lineage>
        <taxon>Eukaryota</taxon>
        <taxon>Fungi</taxon>
        <taxon>Fungi incertae sedis</taxon>
        <taxon>Mucoromycota</taxon>
        <taxon>Glomeromycotina</taxon>
        <taxon>Glomeromycetes</taxon>
        <taxon>Glomerales</taxon>
        <taxon>Glomeraceae</taxon>
        <taxon>Rhizophagus</taxon>
    </lineage>
</organism>
<accession>A0A2P4PV19</accession>
<dbReference type="AlphaFoldDB" id="A0A2P4PV19"/>
<feature type="transmembrane region" description="Helical" evidence="1">
    <location>
        <begin position="594"/>
        <end position="619"/>
    </location>
</feature>
<feature type="transmembrane region" description="Helical" evidence="1">
    <location>
        <begin position="494"/>
        <end position="518"/>
    </location>
</feature>
<evidence type="ECO:0008006" key="4">
    <source>
        <dbReference type="Google" id="ProtNLM"/>
    </source>
</evidence>
<keyword evidence="1" id="KW-1133">Transmembrane helix</keyword>
<name>A0A2P4PV19_RHIID</name>
<reference evidence="2 3" key="1">
    <citation type="journal article" date="2013" name="Proc. Natl. Acad. Sci. U.S.A.">
        <title>Genome of an arbuscular mycorrhizal fungus provides insight into the oldest plant symbiosis.</title>
        <authorList>
            <person name="Tisserant E."/>
            <person name="Malbreil M."/>
            <person name="Kuo A."/>
            <person name="Kohler A."/>
            <person name="Symeonidi A."/>
            <person name="Balestrini R."/>
            <person name="Charron P."/>
            <person name="Duensing N."/>
            <person name="Frei Dit Frey N."/>
            <person name="Gianinazzi-Pearson V."/>
            <person name="Gilbert L.B."/>
            <person name="Handa Y."/>
            <person name="Herr J.R."/>
            <person name="Hijri M."/>
            <person name="Koul R."/>
            <person name="Kawaguchi M."/>
            <person name="Krajinski F."/>
            <person name="Lammers P.J."/>
            <person name="Masclaux F.G."/>
            <person name="Murat C."/>
            <person name="Morin E."/>
            <person name="Ndikumana S."/>
            <person name="Pagni M."/>
            <person name="Petitpierre D."/>
            <person name="Requena N."/>
            <person name="Rosikiewicz P."/>
            <person name="Riley R."/>
            <person name="Saito K."/>
            <person name="San Clemente H."/>
            <person name="Shapiro H."/>
            <person name="van Tuinen D."/>
            <person name="Becard G."/>
            <person name="Bonfante P."/>
            <person name="Paszkowski U."/>
            <person name="Shachar-Hill Y.Y."/>
            <person name="Tuskan G.A."/>
            <person name="Young P.W."/>
            <person name="Sanders I.R."/>
            <person name="Henrissat B."/>
            <person name="Rensing S.A."/>
            <person name="Grigoriev I.V."/>
            <person name="Corradi N."/>
            <person name="Roux C."/>
            <person name="Martin F."/>
        </authorList>
    </citation>
    <scope>NUCLEOTIDE SEQUENCE [LARGE SCALE GENOMIC DNA]</scope>
    <source>
        <strain evidence="2 3">DAOM 197198</strain>
    </source>
</reference>
<evidence type="ECO:0000256" key="1">
    <source>
        <dbReference type="SAM" id="Phobius"/>
    </source>
</evidence>
<keyword evidence="3" id="KW-1185">Reference proteome</keyword>
<evidence type="ECO:0000313" key="2">
    <source>
        <dbReference type="EMBL" id="POG69200.1"/>
    </source>
</evidence>
<proteinExistence type="predicted"/>